<feature type="region of interest" description="Disordered" evidence="1">
    <location>
        <begin position="1"/>
        <end position="195"/>
    </location>
</feature>
<feature type="region of interest" description="Disordered" evidence="1">
    <location>
        <begin position="444"/>
        <end position="550"/>
    </location>
</feature>
<dbReference type="OrthoDB" id="3438840at2759"/>
<comment type="caution">
    <text evidence="2">The sequence shown here is derived from an EMBL/GenBank/DDBJ whole genome shotgun (WGS) entry which is preliminary data.</text>
</comment>
<accession>A0A9P4SIC1</accession>
<organism evidence="2 3">
    <name type="scientific">Patellaria atrata CBS 101060</name>
    <dbReference type="NCBI Taxonomy" id="1346257"/>
    <lineage>
        <taxon>Eukaryota</taxon>
        <taxon>Fungi</taxon>
        <taxon>Dikarya</taxon>
        <taxon>Ascomycota</taxon>
        <taxon>Pezizomycotina</taxon>
        <taxon>Dothideomycetes</taxon>
        <taxon>Dothideomycetes incertae sedis</taxon>
        <taxon>Patellariales</taxon>
        <taxon>Patellariaceae</taxon>
        <taxon>Patellaria</taxon>
    </lineage>
</organism>
<proteinExistence type="predicted"/>
<keyword evidence="3" id="KW-1185">Reference proteome</keyword>
<dbReference type="EMBL" id="MU006090">
    <property type="protein sequence ID" value="KAF2842330.1"/>
    <property type="molecule type" value="Genomic_DNA"/>
</dbReference>
<dbReference type="Proteomes" id="UP000799429">
    <property type="component" value="Unassembled WGS sequence"/>
</dbReference>
<evidence type="ECO:0000256" key="1">
    <source>
        <dbReference type="SAM" id="MobiDB-lite"/>
    </source>
</evidence>
<feature type="region of interest" description="Disordered" evidence="1">
    <location>
        <begin position="605"/>
        <end position="669"/>
    </location>
</feature>
<evidence type="ECO:0000313" key="2">
    <source>
        <dbReference type="EMBL" id="KAF2842330.1"/>
    </source>
</evidence>
<name>A0A9P4SIC1_9PEZI</name>
<feature type="compositionally biased region" description="Acidic residues" evidence="1">
    <location>
        <begin position="185"/>
        <end position="194"/>
    </location>
</feature>
<feature type="compositionally biased region" description="Polar residues" evidence="1">
    <location>
        <begin position="655"/>
        <end position="669"/>
    </location>
</feature>
<feature type="region of interest" description="Disordered" evidence="1">
    <location>
        <begin position="386"/>
        <end position="429"/>
    </location>
</feature>
<feature type="compositionally biased region" description="Low complexity" evidence="1">
    <location>
        <begin position="65"/>
        <end position="82"/>
    </location>
</feature>
<dbReference type="AlphaFoldDB" id="A0A9P4SIC1"/>
<feature type="compositionally biased region" description="Polar residues" evidence="1">
    <location>
        <begin position="263"/>
        <end position="272"/>
    </location>
</feature>
<feature type="compositionally biased region" description="Polar residues" evidence="1">
    <location>
        <begin position="89"/>
        <end position="107"/>
    </location>
</feature>
<reference evidence="2" key="1">
    <citation type="journal article" date="2020" name="Stud. Mycol.">
        <title>101 Dothideomycetes genomes: a test case for predicting lifestyles and emergence of pathogens.</title>
        <authorList>
            <person name="Haridas S."/>
            <person name="Albert R."/>
            <person name="Binder M."/>
            <person name="Bloem J."/>
            <person name="Labutti K."/>
            <person name="Salamov A."/>
            <person name="Andreopoulos B."/>
            <person name="Baker S."/>
            <person name="Barry K."/>
            <person name="Bills G."/>
            <person name="Bluhm B."/>
            <person name="Cannon C."/>
            <person name="Castanera R."/>
            <person name="Culley D."/>
            <person name="Daum C."/>
            <person name="Ezra D."/>
            <person name="Gonzalez J."/>
            <person name="Henrissat B."/>
            <person name="Kuo A."/>
            <person name="Liang C."/>
            <person name="Lipzen A."/>
            <person name="Lutzoni F."/>
            <person name="Magnuson J."/>
            <person name="Mondo S."/>
            <person name="Nolan M."/>
            <person name="Ohm R."/>
            <person name="Pangilinan J."/>
            <person name="Park H.-J."/>
            <person name="Ramirez L."/>
            <person name="Alfaro M."/>
            <person name="Sun H."/>
            <person name="Tritt A."/>
            <person name="Yoshinaga Y."/>
            <person name="Zwiers L.-H."/>
            <person name="Turgeon B."/>
            <person name="Goodwin S."/>
            <person name="Spatafora J."/>
            <person name="Crous P."/>
            <person name="Grigoriev I."/>
        </authorList>
    </citation>
    <scope>NUCLEOTIDE SEQUENCE</scope>
    <source>
        <strain evidence="2">CBS 101060</strain>
    </source>
</reference>
<feature type="region of interest" description="Disordered" evidence="1">
    <location>
        <begin position="256"/>
        <end position="310"/>
    </location>
</feature>
<feature type="compositionally biased region" description="Low complexity" evidence="1">
    <location>
        <begin position="273"/>
        <end position="288"/>
    </location>
</feature>
<evidence type="ECO:0000313" key="3">
    <source>
        <dbReference type="Proteomes" id="UP000799429"/>
    </source>
</evidence>
<feature type="compositionally biased region" description="Basic and acidic residues" evidence="1">
    <location>
        <begin position="499"/>
        <end position="510"/>
    </location>
</feature>
<sequence length="786" mass="86932">MVEIKGPTNLKDAQPPSMPSPTLTNPDMILPSRFDENMSEYGGSQFQAERPPSVSDYLQHRRNSRSSASTPSTTRSATTPTADQRHDQTTPTMQYSRGYTLASSPTLRDTPPNGAVDNLNGERTRRLSNSSSLNSEELEELDWSQFESSTDIDEAEGPSFERNGSLSGPTRVDGDNDSPQHDFQTVDDEEEDGDAEMRRFEAHLAEAKKRVEMMGSNIKGVRESMVTTSPSLGSLRTSFQLSARFKDTSDLHKQVLTGRDRMYSSSPRYSTIGSSPLSSSPLSSSGSPQHGRVSSETSVPSPLARLPLRVNTPNTRSFSALGMQSTGWTSPITHNRKEDVSRSDKFGLERKSSIERRVSLTSPTMPHHDDAEYDESGLRIFRLNSVRSSEHPLRQPKASPTPPPALEPVLEEESPSKTLRRSSSLAVGSVTETLEKLNRKVSSLRESVQADRLKRRSMQSLRTPSPFTDAEAWKSSSVGHQSQVWSPGATPSFGTKEPSPIRHEYQDGESLKSPQSIKEELKPSIDPIPQTEHTVNGEEETDETKTTDVSVVNYDDIYDTDSSAASVYEDAEDEHFIETAAERHEDRPDAFDYQNFFLHSAMGTYSRQGRRSSLESSSSVETARVLSPVRPPSSDSVRTAYYEPPTEMIKPGKSSRPTNGHSRNGSALSVSTMATFETAMEGSDSEPGSPANSDPEIIPMYYPLGDAPFRLDMPSKLVDELLKPVPANYHIRAKREIQSAADKQLLHDAVTNIQKVAISFSLAHTDDLATWRSRLHKMNKILNGEE</sequence>
<protein>
    <submittedName>
        <fullName evidence="2">Uncharacterized protein</fullName>
    </submittedName>
</protein>
<feature type="compositionally biased region" description="Low complexity" evidence="1">
    <location>
        <begin position="614"/>
        <end position="638"/>
    </location>
</feature>
<gene>
    <name evidence="2" type="ORF">M501DRAFT_407433</name>
</gene>
<feature type="compositionally biased region" description="Polar residues" evidence="1">
    <location>
        <begin position="474"/>
        <end position="485"/>
    </location>
</feature>